<dbReference type="InterPro" id="IPR050079">
    <property type="entry name" value="DEAD_box_RNA_helicase"/>
</dbReference>
<dbReference type="GO" id="GO:0003676">
    <property type="term" value="F:nucleic acid binding"/>
    <property type="evidence" value="ECO:0007669"/>
    <property type="project" value="InterPro"/>
</dbReference>
<feature type="compositionally biased region" description="Polar residues" evidence="7">
    <location>
        <begin position="15"/>
        <end position="24"/>
    </location>
</feature>
<name>A0A2R5GRZ9_9STRA</name>
<dbReference type="OrthoDB" id="4255at2759"/>
<keyword evidence="4 6" id="KW-0067">ATP-binding</keyword>
<dbReference type="GO" id="GO:0005829">
    <property type="term" value="C:cytosol"/>
    <property type="evidence" value="ECO:0007669"/>
    <property type="project" value="TreeGrafter"/>
</dbReference>
<evidence type="ECO:0000259" key="10">
    <source>
        <dbReference type="PROSITE" id="PS51195"/>
    </source>
</evidence>
<keyword evidence="3 6" id="KW-0347">Helicase</keyword>
<dbReference type="InterPro" id="IPR014014">
    <property type="entry name" value="RNA_helicase_DEAD_Q_motif"/>
</dbReference>
<dbReference type="GO" id="GO:0003724">
    <property type="term" value="F:RNA helicase activity"/>
    <property type="evidence" value="ECO:0007669"/>
    <property type="project" value="InterPro"/>
</dbReference>
<evidence type="ECO:0000256" key="2">
    <source>
        <dbReference type="ARBA" id="ARBA00022801"/>
    </source>
</evidence>
<dbReference type="InterPro" id="IPR027417">
    <property type="entry name" value="P-loop_NTPase"/>
</dbReference>
<dbReference type="InParanoid" id="A0A2R5GRZ9"/>
<dbReference type="CDD" id="cd00268">
    <property type="entry name" value="DEADc"/>
    <property type="match status" value="1"/>
</dbReference>
<dbReference type="SUPFAM" id="SSF52540">
    <property type="entry name" value="P-loop containing nucleoside triphosphate hydrolases"/>
    <property type="match status" value="1"/>
</dbReference>
<dbReference type="SMART" id="SM00487">
    <property type="entry name" value="DEXDc"/>
    <property type="match status" value="1"/>
</dbReference>
<dbReference type="CDD" id="cd18787">
    <property type="entry name" value="SF2_C_DEAD"/>
    <property type="match status" value="1"/>
</dbReference>
<evidence type="ECO:0000256" key="5">
    <source>
        <dbReference type="PROSITE-ProRule" id="PRU00552"/>
    </source>
</evidence>
<keyword evidence="12" id="KW-1185">Reference proteome</keyword>
<feature type="region of interest" description="Disordered" evidence="7">
    <location>
        <begin position="1"/>
        <end position="67"/>
    </location>
</feature>
<comment type="similarity">
    <text evidence="6">Belongs to the DEAD box helicase family.</text>
</comment>
<gene>
    <name evidence="11" type="ORF">FCC1311_093032</name>
</gene>
<dbReference type="Pfam" id="PF00270">
    <property type="entry name" value="DEAD"/>
    <property type="match status" value="1"/>
</dbReference>
<dbReference type="PROSITE" id="PS51194">
    <property type="entry name" value="HELICASE_CTER"/>
    <property type="match status" value="1"/>
</dbReference>
<reference evidence="11 12" key="1">
    <citation type="submission" date="2017-12" db="EMBL/GenBank/DDBJ databases">
        <title>Sequencing, de novo assembly and annotation of complete genome of a new Thraustochytrid species, strain FCC1311.</title>
        <authorList>
            <person name="Sedici K."/>
            <person name="Godart F."/>
            <person name="Aiese Cigliano R."/>
            <person name="Sanseverino W."/>
            <person name="Barakat M."/>
            <person name="Ortet P."/>
            <person name="Marechal E."/>
            <person name="Cagnac O."/>
            <person name="Amato A."/>
        </authorList>
    </citation>
    <scope>NUCLEOTIDE SEQUENCE [LARGE SCALE GENOMIC DNA]</scope>
</reference>
<feature type="domain" description="Helicase C-terminal" evidence="9">
    <location>
        <begin position="326"/>
        <end position="482"/>
    </location>
</feature>
<dbReference type="PROSITE" id="PS51195">
    <property type="entry name" value="Q_MOTIF"/>
    <property type="match status" value="1"/>
</dbReference>
<keyword evidence="2 6" id="KW-0378">Hydrolase</keyword>
<feature type="domain" description="Helicase ATP-binding" evidence="8">
    <location>
        <begin position="118"/>
        <end position="294"/>
    </location>
</feature>
<sequence>MRTKASVPEPRDHQYGSQRLSLSQFDDLFEDELEEAPKRGTPGKRQNSRAPLARFSRDFEEENDEFSQTDDLEIVKKNAFKMDDESDSISEFDLHPSLKKSLRKQGIEHLFPVQMRTFNAVSAGEDMIVRSRTGSGKTLAFGLPVINALLSEPSSRKPKGTPSAIVMAPTRELAKQVQVEFEKVAPSLRCISVYGGADIGPQIRDLSKPVDVVIGTPGRIYDHLQNGRLDLSMIRFAILDEADEMLKVGFKDQIDEIYEYMPPKAERQNLLFSATVAPEIRHVARKHLNNGKLIDLVGDDNAKIPDSIEMQAIKINGPHRSKALANVLSLYCKGSEPKRALVFCPTKAMCNEVATSNELADVGIKSVAMHGDMSQTLRESTLKAFRDGRVQCMVATDVAARGLDIPQVDLVIHFSIPSDKDSFVHRTGRTGRAGRSGRNIVMFNHREERDLDDLEKLVGIKFMRHAVPGSHALMSAASSDLAEKIEAVTAYDIASFNDLAEDMVAEAAQDGLVTQEQAVAMVAKVLAVSGRSSNTFNVSALSGDADRVTLELQGEEYARAAGTSNKINFVRLRRVMEEIVQASMAETGDANLVRSVTPGRGAVMLAAVSRDRKSVFIDVNPAVASHLLSHPDCTAVDGEVPSVLMPPRRSGGDSFRRDSRKREQRFDAKRNPVFGRKTKSNGFRNDYNNNNNNNNSYDDFFGKSRKTRSFKKRSRDSDDYF</sequence>
<dbReference type="InterPro" id="IPR011545">
    <property type="entry name" value="DEAD/DEAH_box_helicase_dom"/>
</dbReference>
<evidence type="ECO:0000256" key="1">
    <source>
        <dbReference type="ARBA" id="ARBA00022741"/>
    </source>
</evidence>
<dbReference type="InterPro" id="IPR000629">
    <property type="entry name" value="RNA-helicase_DEAD-box_CS"/>
</dbReference>
<evidence type="ECO:0000256" key="4">
    <source>
        <dbReference type="ARBA" id="ARBA00022840"/>
    </source>
</evidence>
<evidence type="ECO:0000313" key="11">
    <source>
        <dbReference type="EMBL" id="GBG33079.1"/>
    </source>
</evidence>
<dbReference type="PROSITE" id="PS00039">
    <property type="entry name" value="DEAD_ATP_HELICASE"/>
    <property type="match status" value="1"/>
</dbReference>
<feature type="short sequence motif" description="Q motif" evidence="5">
    <location>
        <begin position="87"/>
        <end position="115"/>
    </location>
</feature>
<dbReference type="GO" id="GO:0005524">
    <property type="term" value="F:ATP binding"/>
    <property type="evidence" value="ECO:0007669"/>
    <property type="project" value="UniProtKB-KW"/>
</dbReference>
<feature type="compositionally biased region" description="Basic and acidic residues" evidence="7">
    <location>
        <begin position="650"/>
        <end position="670"/>
    </location>
</feature>
<dbReference type="Gene3D" id="3.40.50.300">
    <property type="entry name" value="P-loop containing nucleotide triphosphate hydrolases"/>
    <property type="match status" value="2"/>
</dbReference>
<dbReference type="PROSITE" id="PS51192">
    <property type="entry name" value="HELICASE_ATP_BIND_1"/>
    <property type="match status" value="1"/>
</dbReference>
<organism evidence="11 12">
    <name type="scientific">Hondaea fermentalgiana</name>
    <dbReference type="NCBI Taxonomy" id="2315210"/>
    <lineage>
        <taxon>Eukaryota</taxon>
        <taxon>Sar</taxon>
        <taxon>Stramenopiles</taxon>
        <taxon>Bigyra</taxon>
        <taxon>Labyrinthulomycetes</taxon>
        <taxon>Thraustochytrida</taxon>
        <taxon>Thraustochytriidae</taxon>
        <taxon>Hondaea</taxon>
    </lineage>
</organism>
<feature type="region of interest" description="Disordered" evidence="7">
    <location>
        <begin position="638"/>
        <end position="721"/>
    </location>
</feature>
<protein>
    <submittedName>
        <fullName evidence="11">ATP-dependent RNA helicase DDX50</fullName>
    </submittedName>
</protein>
<evidence type="ECO:0000313" key="12">
    <source>
        <dbReference type="Proteomes" id="UP000241890"/>
    </source>
</evidence>
<keyword evidence="1 6" id="KW-0547">Nucleotide-binding</keyword>
<proteinExistence type="inferred from homology"/>
<dbReference type="GO" id="GO:0016787">
    <property type="term" value="F:hydrolase activity"/>
    <property type="evidence" value="ECO:0007669"/>
    <property type="project" value="UniProtKB-KW"/>
</dbReference>
<evidence type="ECO:0000259" key="8">
    <source>
        <dbReference type="PROSITE" id="PS51192"/>
    </source>
</evidence>
<dbReference type="PANTHER" id="PTHR47959">
    <property type="entry name" value="ATP-DEPENDENT RNA HELICASE RHLE-RELATED"/>
    <property type="match status" value="1"/>
</dbReference>
<dbReference type="FunCoup" id="A0A2R5GRZ9">
    <property type="interactions" value="226"/>
</dbReference>
<evidence type="ECO:0000256" key="7">
    <source>
        <dbReference type="SAM" id="MobiDB-lite"/>
    </source>
</evidence>
<feature type="domain" description="DEAD-box RNA helicase Q" evidence="10">
    <location>
        <begin position="87"/>
        <end position="115"/>
    </location>
</feature>
<dbReference type="InterPro" id="IPR014001">
    <property type="entry name" value="Helicase_ATP-bd"/>
</dbReference>
<accession>A0A2R5GRZ9</accession>
<dbReference type="EMBL" id="BEYU01000142">
    <property type="protein sequence ID" value="GBG33079.1"/>
    <property type="molecule type" value="Genomic_DNA"/>
</dbReference>
<dbReference type="SMART" id="SM00490">
    <property type="entry name" value="HELICc"/>
    <property type="match status" value="1"/>
</dbReference>
<comment type="caution">
    <text evidence="11">The sequence shown here is derived from an EMBL/GenBank/DDBJ whole genome shotgun (WGS) entry which is preliminary data.</text>
</comment>
<dbReference type="Pfam" id="PF00271">
    <property type="entry name" value="Helicase_C"/>
    <property type="match status" value="1"/>
</dbReference>
<feature type="compositionally biased region" description="Basic residues" evidence="7">
    <location>
        <begin position="703"/>
        <end position="714"/>
    </location>
</feature>
<dbReference type="InterPro" id="IPR044742">
    <property type="entry name" value="DEAD/DEAH_RhlB"/>
</dbReference>
<evidence type="ECO:0000259" key="9">
    <source>
        <dbReference type="PROSITE" id="PS51194"/>
    </source>
</evidence>
<dbReference type="InterPro" id="IPR001650">
    <property type="entry name" value="Helicase_C-like"/>
</dbReference>
<dbReference type="PANTHER" id="PTHR47959:SF1">
    <property type="entry name" value="ATP-DEPENDENT RNA HELICASE DBPA"/>
    <property type="match status" value="1"/>
</dbReference>
<evidence type="ECO:0000256" key="3">
    <source>
        <dbReference type="ARBA" id="ARBA00022806"/>
    </source>
</evidence>
<dbReference type="AlphaFoldDB" id="A0A2R5GRZ9"/>
<dbReference type="Proteomes" id="UP000241890">
    <property type="component" value="Unassembled WGS sequence"/>
</dbReference>
<evidence type="ECO:0000256" key="6">
    <source>
        <dbReference type="RuleBase" id="RU000492"/>
    </source>
</evidence>